<dbReference type="GO" id="GO:0051607">
    <property type="term" value="P:defense response to virus"/>
    <property type="evidence" value="ECO:0007669"/>
    <property type="project" value="UniProtKB-KW"/>
</dbReference>
<evidence type="ECO:0000256" key="3">
    <source>
        <dbReference type="ARBA" id="ARBA00022722"/>
    </source>
</evidence>
<evidence type="ECO:0000256" key="4">
    <source>
        <dbReference type="ARBA" id="ARBA00022723"/>
    </source>
</evidence>
<evidence type="ECO:0000256" key="9">
    <source>
        <dbReference type="ARBA" id="ARBA00023118"/>
    </source>
</evidence>
<dbReference type="GO" id="GO:0004518">
    <property type="term" value="F:nuclease activity"/>
    <property type="evidence" value="ECO:0007669"/>
    <property type="project" value="UniProtKB-KW"/>
</dbReference>
<keyword evidence="6 12" id="KW-0378">Hydrolase</keyword>
<dbReference type="Proteomes" id="UP000186112">
    <property type="component" value="Unassembled WGS sequence"/>
</dbReference>
<evidence type="ECO:0000256" key="10">
    <source>
        <dbReference type="SAM" id="Coils"/>
    </source>
</evidence>
<dbReference type="GO" id="GO:0003723">
    <property type="term" value="F:RNA binding"/>
    <property type="evidence" value="ECO:0007669"/>
    <property type="project" value="TreeGrafter"/>
</dbReference>
<keyword evidence="10" id="KW-0175">Coiled coil</keyword>
<dbReference type="NCBIfam" id="TIGR01596">
    <property type="entry name" value="cas3_HD"/>
    <property type="match status" value="1"/>
</dbReference>
<evidence type="ECO:0000259" key="11">
    <source>
        <dbReference type="PROSITE" id="PS51643"/>
    </source>
</evidence>
<keyword evidence="5" id="KW-0547">Nucleotide-binding</keyword>
<dbReference type="SMART" id="SM00487">
    <property type="entry name" value="DEXDc"/>
    <property type="match status" value="1"/>
</dbReference>
<evidence type="ECO:0000256" key="8">
    <source>
        <dbReference type="ARBA" id="ARBA00022840"/>
    </source>
</evidence>
<dbReference type="PANTHER" id="PTHR47963">
    <property type="entry name" value="DEAD-BOX ATP-DEPENDENT RNA HELICASE 47, MITOCHONDRIAL"/>
    <property type="match status" value="1"/>
</dbReference>
<dbReference type="InterPro" id="IPR006483">
    <property type="entry name" value="CRISPR-assoc_Cas3_HD"/>
</dbReference>
<dbReference type="InterPro" id="IPR006474">
    <property type="entry name" value="Helicase_Cas3_CRISPR-ass_core"/>
</dbReference>
<dbReference type="GO" id="GO:0046872">
    <property type="term" value="F:metal ion binding"/>
    <property type="evidence" value="ECO:0007669"/>
    <property type="project" value="UniProtKB-KW"/>
</dbReference>
<dbReference type="AlphaFoldDB" id="A0A1U7M8S3"/>
<dbReference type="InterPro" id="IPR011545">
    <property type="entry name" value="DEAD/DEAH_box_helicase_dom"/>
</dbReference>
<dbReference type="EC" id="3.1.-.-" evidence="12"/>
<evidence type="ECO:0000256" key="1">
    <source>
        <dbReference type="ARBA" id="ARBA00006847"/>
    </source>
</evidence>
<dbReference type="InterPro" id="IPR027417">
    <property type="entry name" value="P-loop_NTPase"/>
</dbReference>
<comment type="similarity">
    <text evidence="1">In the N-terminal section; belongs to the CRISPR-associated nuclease Cas3-HD family.</text>
</comment>
<feature type="domain" description="HD Cas3-type" evidence="11">
    <location>
        <begin position="6"/>
        <end position="182"/>
    </location>
</feature>
<proteinExistence type="inferred from homology"/>
<dbReference type="Pfam" id="PF00270">
    <property type="entry name" value="DEAD"/>
    <property type="match status" value="1"/>
</dbReference>
<dbReference type="InterPro" id="IPR054712">
    <property type="entry name" value="Cas3-like_dom"/>
</dbReference>
<protein>
    <submittedName>
        <fullName evidence="12">CRISPR-associated nuclease/helicase Cas3</fullName>
        <ecNumber evidence="12">3.1.-.-</ecNumber>
        <ecNumber evidence="12">3.6.4.-</ecNumber>
    </submittedName>
</protein>
<dbReference type="InterPro" id="IPR050547">
    <property type="entry name" value="DEAD_box_RNA_helicases"/>
</dbReference>
<evidence type="ECO:0000256" key="6">
    <source>
        <dbReference type="ARBA" id="ARBA00022801"/>
    </source>
</evidence>
<dbReference type="InterPro" id="IPR014001">
    <property type="entry name" value="Helicase_ATP-bd"/>
</dbReference>
<accession>A0A1U7M8S3</accession>
<name>A0A1U7M8S3_TISCR</name>
<gene>
    <name evidence="12" type="primary">cas3</name>
    <name evidence="12" type="ORF">TICRE_04550</name>
</gene>
<comment type="similarity">
    <text evidence="2">In the central section; belongs to the CRISPR-associated helicase Cas3 family.</text>
</comment>
<dbReference type="PANTHER" id="PTHR47963:SF9">
    <property type="entry name" value="CRISPR-ASSOCIATED ENDONUCLEASE_HELICASE CAS3"/>
    <property type="match status" value="1"/>
</dbReference>
<dbReference type="Gene3D" id="1.10.3210.30">
    <property type="match status" value="1"/>
</dbReference>
<dbReference type="OrthoDB" id="9810236at2"/>
<dbReference type="SUPFAM" id="SSF52540">
    <property type="entry name" value="P-loop containing nucleoside triphosphate hydrolases"/>
    <property type="match status" value="1"/>
</dbReference>
<dbReference type="EMBL" id="LTDM01000005">
    <property type="protein sequence ID" value="OLS03598.1"/>
    <property type="molecule type" value="Genomic_DNA"/>
</dbReference>
<dbReference type="Gene3D" id="3.40.50.300">
    <property type="entry name" value="P-loop containing nucleotide triphosphate hydrolases"/>
    <property type="match status" value="2"/>
</dbReference>
<dbReference type="GO" id="GO:0003724">
    <property type="term" value="F:RNA helicase activity"/>
    <property type="evidence" value="ECO:0007669"/>
    <property type="project" value="TreeGrafter"/>
</dbReference>
<keyword evidence="8" id="KW-0067">ATP-binding</keyword>
<dbReference type="InterPro" id="IPR006674">
    <property type="entry name" value="HD_domain"/>
</dbReference>
<evidence type="ECO:0000313" key="12">
    <source>
        <dbReference type="EMBL" id="OLS03598.1"/>
    </source>
</evidence>
<dbReference type="EC" id="3.6.4.-" evidence="12"/>
<dbReference type="Pfam" id="PF22590">
    <property type="entry name" value="Cas3-like_C_2"/>
    <property type="match status" value="1"/>
</dbReference>
<evidence type="ECO:0000256" key="5">
    <source>
        <dbReference type="ARBA" id="ARBA00022741"/>
    </source>
</evidence>
<keyword evidence="7 12" id="KW-0347">Helicase</keyword>
<dbReference type="GO" id="GO:0016787">
    <property type="term" value="F:hydrolase activity"/>
    <property type="evidence" value="ECO:0007669"/>
    <property type="project" value="UniProtKB-KW"/>
</dbReference>
<sequence>MEYLAKSNPKETIQEHTDNLLKNYKEFKDIYPDIDINWELLYLSCLYHDMGKMNKDFQNKIRGKKIENEVPHAFLSAGLIPKKEIISKFGKDGMKILTNSIIFHHERKFKVDINTNYKSINEKIKEIENEFVKFEYDKVDDLKASNFPIKYYSDDRITDEDGKDVFYEYIKVKGMLNRIDYASSAYEMVEYQNNFLEEKLNNLLDSWKQRDSSSDWNELQKYMIKNRNENIIAVAQTGAGKTEAALLWIGNNKGFFTLPLKVAINAIYDRIRDGIVKENIDKRVGMLHSDSFSEYIKRSEEEGLSRYFDRTKLLSLPLTITTLDQLFDFVYKYRGFELKLATLSYSKIVIDEIQMYSSDLVAYLIYGLKFITEMGGKFCIVTATFPPVFKIFLEKERINFISPSPFIEDDSKIRHSLKVLDGLITSDFIIEKSKSKNKILVICNTVKTAQKLYKELKESGKVENLNLIHSYFTKEDRQIKEDNIMRLGHKDCTDKGIWIGTQILEASLDIDFDILITELSDINGLFQRLGRCYRKRYLLHDDYNAFVFTGGEERIRGIGFVVDKDIFKISKEIIKNIDGPLSESKKIDLINETYTMQKLKGTKYVKDIEETIDYLHSIYVNEKNKTQVRDMFRNINNISIIPREIFNRNLNEINKNINILKFNKETNYTREEKVRARTEIDKYKISIPYYSFNHKNNELISINEYESLNIYNCNYDKEEGFTNVIEDKLDNTSNIL</sequence>
<feature type="coiled-coil region" evidence="10">
    <location>
        <begin position="110"/>
        <end position="137"/>
    </location>
</feature>
<evidence type="ECO:0000256" key="7">
    <source>
        <dbReference type="ARBA" id="ARBA00022806"/>
    </source>
</evidence>
<keyword evidence="3" id="KW-0540">Nuclease</keyword>
<dbReference type="GO" id="GO:0005524">
    <property type="term" value="F:ATP binding"/>
    <property type="evidence" value="ECO:0007669"/>
    <property type="project" value="UniProtKB-KW"/>
</dbReference>
<evidence type="ECO:0000313" key="13">
    <source>
        <dbReference type="Proteomes" id="UP000186112"/>
    </source>
</evidence>
<evidence type="ECO:0000256" key="2">
    <source>
        <dbReference type="ARBA" id="ARBA00009046"/>
    </source>
</evidence>
<keyword evidence="13" id="KW-1185">Reference proteome</keyword>
<dbReference type="NCBIfam" id="TIGR01587">
    <property type="entry name" value="cas3_core"/>
    <property type="match status" value="1"/>
</dbReference>
<dbReference type="Pfam" id="PF01966">
    <property type="entry name" value="HD"/>
    <property type="match status" value="1"/>
</dbReference>
<keyword evidence="4" id="KW-0479">Metal-binding</keyword>
<dbReference type="PROSITE" id="PS51643">
    <property type="entry name" value="HD_CAS3"/>
    <property type="match status" value="1"/>
</dbReference>
<dbReference type="InterPro" id="IPR038257">
    <property type="entry name" value="CRISPR-assoc_Cas3_HD_sf"/>
</dbReference>
<comment type="caution">
    <text evidence="12">The sequence shown here is derived from an EMBL/GenBank/DDBJ whole genome shotgun (WGS) entry which is preliminary data.</text>
</comment>
<dbReference type="RefSeq" id="WP_075724702.1">
    <property type="nucleotide sequence ID" value="NZ_LTDM01000005.1"/>
</dbReference>
<dbReference type="CDD" id="cd09641">
    <property type="entry name" value="Cas3''_I"/>
    <property type="match status" value="1"/>
</dbReference>
<organism evidence="12 13">
    <name type="scientific">Tissierella creatinophila DSM 6911</name>
    <dbReference type="NCBI Taxonomy" id="1123403"/>
    <lineage>
        <taxon>Bacteria</taxon>
        <taxon>Bacillati</taxon>
        <taxon>Bacillota</taxon>
        <taxon>Tissierellia</taxon>
        <taxon>Tissierellales</taxon>
        <taxon>Tissierellaceae</taxon>
        <taxon>Tissierella</taxon>
    </lineage>
</organism>
<reference evidence="12 13" key="1">
    <citation type="submission" date="2016-02" db="EMBL/GenBank/DDBJ databases">
        <title>Genome sequence of Tissierella creatinophila DSM 6911.</title>
        <authorList>
            <person name="Poehlein A."/>
            <person name="Daniel R."/>
        </authorList>
    </citation>
    <scope>NUCLEOTIDE SEQUENCE [LARGE SCALE GENOMIC DNA]</scope>
    <source>
        <strain evidence="12 13">DSM 6911</strain>
    </source>
</reference>
<keyword evidence="9" id="KW-0051">Antiviral defense</keyword>